<comment type="subcellular location">
    <subcellularLocation>
        <location evidence="2">Cell membrane</location>
        <topology evidence="2">Multi-pass membrane protein</topology>
    </subcellularLocation>
</comment>
<dbReference type="RefSeq" id="WP_191803063.1">
    <property type="nucleotide sequence ID" value="NZ_JACSQL010000010.1"/>
</dbReference>
<keyword evidence="7" id="KW-0547">Nucleotide-binding</keyword>
<evidence type="ECO:0000256" key="8">
    <source>
        <dbReference type="ARBA" id="ARBA00022777"/>
    </source>
</evidence>
<dbReference type="PROSITE" id="PS50109">
    <property type="entry name" value="HIS_KIN"/>
    <property type="match status" value="1"/>
</dbReference>
<keyword evidence="4" id="KW-1003">Cell membrane</keyword>
<comment type="catalytic activity">
    <reaction evidence="1">
        <text>ATP + protein L-histidine = ADP + protein N-phospho-L-histidine.</text>
        <dbReference type="EC" id="2.7.13.3"/>
    </reaction>
</comment>
<dbReference type="InterPro" id="IPR036890">
    <property type="entry name" value="HATPase_C_sf"/>
</dbReference>
<protein>
    <recommendedName>
        <fullName evidence="3">histidine kinase</fullName>
        <ecNumber evidence="3">2.7.13.3</ecNumber>
    </recommendedName>
</protein>
<dbReference type="EC" id="2.7.13.3" evidence="3"/>
<reference evidence="15 16" key="1">
    <citation type="submission" date="2020-08" db="EMBL/GenBank/DDBJ databases">
        <title>A Genomic Blueprint of the Chicken Gut Microbiome.</title>
        <authorList>
            <person name="Gilroy R."/>
            <person name="Ravi A."/>
            <person name="Getino M."/>
            <person name="Pursley I."/>
            <person name="Horton D.L."/>
            <person name="Alikhan N.-F."/>
            <person name="Baker D."/>
            <person name="Gharbi K."/>
            <person name="Hall N."/>
            <person name="Watson M."/>
            <person name="Adriaenssens E.M."/>
            <person name="Foster-Nyarko E."/>
            <person name="Jarju S."/>
            <person name="Secka A."/>
            <person name="Antonio M."/>
            <person name="Oren A."/>
            <person name="Chaudhuri R."/>
            <person name="La Ragione R.M."/>
            <person name="Hildebrand F."/>
            <person name="Pallen M.J."/>
        </authorList>
    </citation>
    <scope>NUCLEOTIDE SEQUENCE [LARGE SCALE GENOMIC DNA]</scope>
    <source>
        <strain evidence="15 16">Sa2BVA9</strain>
    </source>
</reference>
<feature type="transmembrane region" description="Helical" evidence="13">
    <location>
        <begin position="12"/>
        <end position="33"/>
    </location>
</feature>
<dbReference type="SUPFAM" id="SSF55874">
    <property type="entry name" value="ATPase domain of HSP90 chaperone/DNA topoisomerase II/histidine kinase"/>
    <property type="match status" value="1"/>
</dbReference>
<proteinExistence type="predicted"/>
<evidence type="ECO:0000313" key="15">
    <source>
        <dbReference type="EMBL" id="MBD7970230.1"/>
    </source>
</evidence>
<sequence length="348" mass="40238">MLIRYIGSRKSWILLFVGLLGLTDLLILIEQGISVKFTSILYLNALYLILFVAFFLWRYRRETKYVATLLNLQKEMDSDWVESLPEPDNELDRITNDVLRKAAYQFKRKLAQLKEDQLIENDFTASWIHEVKTPLTAMKLILDARKSDPDLRRMELEWLRIHLLIDRQLYMSRLPALESDYMLERVSIQRLVAEEIRELAPWCMEKNLAVSIEGEDALVVTDRKWCRFIIRQLLTNAIKYSPDDKAITFMTMVTEKQNVILDLIDEGPGIQSHDLPRIFDKGFTGVNGRIHNAATGLGLYLAQTVAEKIGVALYVLPGQTQGTTMRITFSDPNAFETIRRGQENNIPL</sequence>
<dbReference type="Pfam" id="PF02518">
    <property type="entry name" value="HATPase_c"/>
    <property type="match status" value="1"/>
</dbReference>
<gene>
    <name evidence="15" type="ORF">H9647_19380</name>
</gene>
<dbReference type="SUPFAM" id="SSF47384">
    <property type="entry name" value="Homodimeric domain of signal transducing histidine kinase"/>
    <property type="match status" value="1"/>
</dbReference>
<evidence type="ECO:0000256" key="6">
    <source>
        <dbReference type="ARBA" id="ARBA00022692"/>
    </source>
</evidence>
<keyword evidence="10 13" id="KW-1133">Transmembrane helix</keyword>
<dbReference type="InterPro" id="IPR003594">
    <property type="entry name" value="HATPase_dom"/>
</dbReference>
<dbReference type="Gene3D" id="3.30.565.10">
    <property type="entry name" value="Histidine kinase-like ATPase, C-terminal domain"/>
    <property type="match status" value="1"/>
</dbReference>
<evidence type="ECO:0000256" key="12">
    <source>
        <dbReference type="ARBA" id="ARBA00023136"/>
    </source>
</evidence>
<evidence type="ECO:0000256" key="1">
    <source>
        <dbReference type="ARBA" id="ARBA00000085"/>
    </source>
</evidence>
<keyword evidence="16" id="KW-1185">Reference proteome</keyword>
<dbReference type="PANTHER" id="PTHR45453:SF2">
    <property type="entry name" value="HISTIDINE KINASE"/>
    <property type="match status" value="1"/>
</dbReference>
<dbReference type="PANTHER" id="PTHR45453">
    <property type="entry name" value="PHOSPHATE REGULON SENSOR PROTEIN PHOR"/>
    <property type="match status" value="1"/>
</dbReference>
<dbReference type="SMART" id="SM00388">
    <property type="entry name" value="HisKA"/>
    <property type="match status" value="1"/>
</dbReference>
<dbReference type="Proteomes" id="UP000608071">
    <property type="component" value="Unassembled WGS sequence"/>
</dbReference>
<keyword evidence="12 13" id="KW-0472">Membrane</keyword>
<dbReference type="InterPro" id="IPR003661">
    <property type="entry name" value="HisK_dim/P_dom"/>
</dbReference>
<evidence type="ECO:0000256" key="5">
    <source>
        <dbReference type="ARBA" id="ARBA00022679"/>
    </source>
</evidence>
<keyword evidence="11" id="KW-0902">Two-component regulatory system</keyword>
<organism evidence="15 16">
    <name type="scientific">Paenibacillus gallinarum</name>
    <dbReference type="NCBI Taxonomy" id="2762232"/>
    <lineage>
        <taxon>Bacteria</taxon>
        <taxon>Bacillati</taxon>
        <taxon>Bacillota</taxon>
        <taxon>Bacilli</taxon>
        <taxon>Bacillales</taxon>
        <taxon>Paenibacillaceae</taxon>
        <taxon>Paenibacillus</taxon>
    </lineage>
</organism>
<evidence type="ECO:0000256" key="10">
    <source>
        <dbReference type="ARBA" id="ARBA00022989"/>
    </source>
</evidence>
<keyword evidence="9" id="KW-0067">ATP-binding</keyword>
<dbReference type="Gene3D" id="1.10.287.130">
    <property type="match status" value="1"/>
</dbReference>
<evidence type="ECO:0000259" key="14">
    <source>
        <dbReference type="PROSITE" id="PS50109"/>
    </source>
</evidence>
<name>A0ABR8T3R5_9BACL</name>
<feature type="transmembrane region" description="Helical" evidence="13">
    <location>
        <begin position="39"/>
        <end position="57"/>
    </location>
</feature>
<comment type="caution">
    <text evidence="15">The sequence shown here is derived from an EMBL/GenBank/DDBJ whole genome shotgun (WGS) entry which is preliminary data.</text>
</comment>
<keyword evidence="8 15" id="KW-0418">Kinase</keyword>
<keyword evidence="5" id="KW-0808">Transferase</keyword>
<dbReference type="InterPro" id="IPR036097">
    <property type="entry name" value="HisK_dim/P_sf"/>
</dbReference>
<dbReference type="InterPro" id="IPR050351">
    <property type="entry name" value="BphY/WalK/GraS-like"/>
</dbReference>
<evidence type="ECO:0000256" key="13">
    <source>
        <dbReference type="SAM" id="Phobius"/>
    </source>
</evidence>
<dbReference type="GO" id="GO:0016301">
    <property type="term" value="F:kinase activity"/>
    <property type="evidence" value="ECO:0007669"/>
    <property type="project" value="UniProtKB-KW"/>
</dbReference>
<accession>A0ABR8T3R5</accession>
<evidence type="ECO:0000256" key="4">
    <source>
        <dbReference type="ARBA" id="ARBA00022475"/>
    </source>
</evidence>
<feature type="domain" description="Histidine kinase" evidence="14">
    <location>
        <begin position="126"/>
        <end position="333"/>
    </location>
</feature>
<evidence type="ECO:0000313" key="16">
    <source>
        <dbReference type="Proteomes" id="UP000608071"/>
    </source>
</evidence>
<evidence type="ECO:0000256" key="11">
    <source>
        <dbReference type="ARBA" id="ARBA00023012"/>
    </source>
</evidence>
<dbReference type="CDD" id="cd00082">
    <property type="entry name" value="HisKA"/>
    <property type="match status" value="1"/>
</dbReference>
<dbReference type="EMBL" id="JACSQL010000010">
    <property type="protein sequence ID" value="MBD7970230.1"/>
    <property type="molecule type" value="Genomic_DNA"/>
</dbReference>
<evidence type="ECO:0000256" key="3">
    <source>
        <dbReference type="ARBA" id="ARBA00012438"/>
    </source>
</evidence>
<evidence type="ECO:0000256" key="7">
    <source>
        <dbReference type="ARBA" id="ARBA00022741"/>
    </source>
</evidence>
<dbReference type="InterPro" id="IPR005467">
    <property type="entry name" value="His_kinase_dom"/>
</dbReference>
<evidence type="ECO:0000256" key="2">
    <source>
        <dbReference type="ARBA" id="ARBA00004651"/>
    </source>
</evidence>
<evidence type="ECO:0000256" key="9">
    <source>
        <dbReference type="ARBA" id="ARBA00022840"/>
    </source>
</evidence>
<dbReference type="SMART" id="SM00387">
    <property type="entry name" value="HATPase_c"/>
    <property type="match status" value="1"/>
</dbReference>
<keyword evidence="6 13" id="KW-0812">Transmembrane</keyword>